<protein>
    <recommendedName>
        <fullName evidence="5">Secreted protein</fullName>
    </recommendedName>
</protein>
<evidence type="ECO:0000313" key="3">
    <source>
        <dbReference type="EMBL" id="KAL0907519.1"/>
    </source>
</evidence>
<feature type="compositionally biased region" description="Polar residues" evidence="1">
    <location>
        <begin position="36"/>
        <end position="46"/>
    </location>
</feature>
<proteinExistence type="predicted"/>
<evidence type="ECO:0000256" key="2">
    <source>
        <dbReference type="SAM" id="SignalP"/>
    </source>
</evidence>
<dbReference type="Proteomes" id="UP001552299">
    <property type="component" value="Unassembled WGS sequence"/>
</dbReference>
<keyword evidence="2" id="KW-0732">Signal</keyword>
<comment type="caution">
    <text evidence="3">The sequence shown here is derived from an EMBL/GenBank/DDBJ whole genome shotgun (WGS) entry which is preliminary data.</text>
</comment>
<feature type="region of interest" description="Disordered" evidence="1">
    <location>
        <begin position="28"/>
        <end position="49"/>
    </location>
</feature>
<accession>A0ABD0U572</accession>
<dbReference type="EMBL" id="JANQDX010000017">
    <property type="protein sequence ID" value="KAL0907519.1"/>
    <property type="molecule type" value="Genomic_DNA"/>
</dbReference>
<reference evidence="3 4" key="1">
    <citation type="journal article" date="2024" name="Plant Biotechnol. J.">
        <title>Dendrobium thyrsiflorum genome and its molecular insights into genes involved in important horticultural traits.</title>
        <authorList>
            <person name="Chen B."/>
            <person name="Wang J.Y."/>
            <person name="Zheng P.J."/>
            <person name="Li K.L."/>
            <person name="Liang Y.M."/>
            <person name="Chen X.F."/>
            <person name="Zhang C."/>
            <person name="Zhao X."/>
            <person name="He X."/>
            <person name="Zhang G.Q."/>
            <person name="Liu Z.J."/>
            <person name="Xu Q."/>
        </authorList>
    </citation>
    <scope>NUCLEOTIDE SEQUENCE [LARGE SCALE GENOMIC DNA]</scope>
    <source>
        <strain evidence="3">GZMU011</strain>
    </source>
</reference>
<gene>
    <name evidence="3" type="ORF">M5K25_021934</name>
</gene>
<evidence type="ECO:0000313" key="4">
    <source>
        <dbReference type="Proteomes" id="UP001552299"/>
    </source>
</evidence>
<feature type="signal peptide" evidence="2">
    <location>
        <begin position="1"/>
        <end position="18"/>
    </location>
</feature>
<sequence>MRTKPSFAALLPFSAIVAINPCSRPNCGSEPPACDQLSTSSNTISPSLRKPSDLIPTSIALFSSAVLNSKPATRPHCPDLQARLESLKTSTVPNELAKP</sequence>
<name>A0ABD0U572_DENTH</name>
<feature type="chain" id="PRO_5044833261" description="Secreted protein" evidence="2">
    <location>
        <begin position="19"/>
        <end position="99"/>
    </location>
</feature>
<evidence type="ECO:0000256" key="1">
    <source>
        <dbReference type="SAM" id="MobiDB-lite"/>
    </source>
</evidence>
<organism evidence="3 4">
    <name type="scientific">Dendrobium thyrsiflorum</name>
    <name type="common">Pinecone-like raceme dendrobium</name>
    <name type="synonym">Orchid</name>
    <dbReference type="NCBI Taxonomy" id="117978"/>
    <lineage>
        <taxon>Eukaryota</taxon>
        <taxon>Viridiplantae</taxon>
        <taxon>Streptophyta</taxon>
        <taxon>Embryophyta</taxon>
        <taxon>Tracheophyta</taxon>
        <taxon>Spermatophyta</taxon>
        <taxon>Magnoliopsida</taxon>
        <taxon>Liliopsida</taxon>
        <taxon>Asparagales</taxon>
        <taxon>Orchidaceae</taxon>
        <taxon>Epidendroideae</taxon>
        <taxon>Malaxideae</taxon>
        <taxon>Dendrobiinae</taxon>
        <taxon>Dendrobium</taxon>
    </lineage>
</organism>
<evidence type="ECO:0008006" key="5">
    <source>
        <dbReference type="Google" id="ProtNLM"/>
    </source>
</evidence>
<dbReference type="AlphaFoldDB" id="A0ABD0U572"/>
<keyword evidence="4" id="KW-1185">Reference proteome</keyword>